<evidence type="ECO:0000256" key="2">
    <source>
        <dbReference type="ARBA" id="ARBA00022576"/>
    </source>
</evidence>
<dbReference type="EC" id="2.6.1.-" evidence="4"/>
<dbReference type="EMBL" id="BSTX01000008">
    <property type="protein sequence ID" value="GLZ81856.1"/>
    <property type="molecule type" value="Genomic_DNA"/>
</dbReference>
<dbReference type="Gene3D" id="3.90.1150.10">
    <property type="entry name" value="Aspartate Aminotransferase, domain 1"/>
    <property type="match status" value="1"/>
</dbReference>
<dbReference type="InterPro" id="IPR015421">
    <property type="entry name" value="PyrdxlP-dep_Trfase_major"/>
</dbReference>
<comment type="caution">
    <text evidence="6">The sequence shown here is derived from an EMBL/GenBank/DDBJ whole genome shotgun (WGS) entry which is preliminary data.</text>
</comment>
<keyword evidence="2 4" id="KW-0032">Aminotransferase</keyword>
<evidence type="ECO:0000256" key="3">
    <source>
        <dbReference type="ARBA" id="ARBA00022679"/>
    </source>
</evidence>
<dbReference type="InterPro" id="IPR004839">
    <property type="entry name" value="Aminotransferase_I/II_large"/>
</dbReference>
<dbReference type="InterPro" id="IPR050881">
    <property type="entry name" value="LL-DAP_aminotransferase"/>
</dbReference>
<dbReference type="GO" id="GO:0030170">
    <property type="term" value="F:pyridoxal phosphate binding"/>
    <property type="evidence" value="ECO:0007669"/>
    <property type="project" value="InterPro"/>
</dbReference>
<evidence type="ECO:0000256" key="1">
    <source>
        <dbReference type="ARBA" id="ARBA00001933"/>
    </source>
</evidence>
<dbReference type="Proteomes" id="UP001165079">
    <property type="component" value="Unassembled WGS sequence"/>
</dbReference>
<dbReference type="PANTHER" id="PTHR42832">
    <property type="entry name" value="AMINO ACID AMINOTRANSFERASE"/>
    <property type="match status" value="1"/>
</dbReference>
<dbReference type="InterPro" id="IPR015424">
    <property type="entry name" value="PyrdxlP-dep_Trfase"/>
</dbReference>
<dbReference type="PROSITE" id="PS00105">
    <property type="entry name" value="AA_TRANSFER_CLASS_1"/>
    <property type="match status" value="1"/>
</dbReference>
<feature type="domain" description="Aminotransferase class I/classII large" evidence="5">
    <location>
        <begin position="28"/>
        <end position="357"/>
    </location>
</feature>
<dbReference type="Gene3D" id="3.40.640.10">
    <property type="entry name" value="Type I PLP-dependent aspartate aminotransferase-like (Major domain)"/>
    <property type="match status" value="1"/>
</dbReference>
<dbReference type="RefSeq" id="WP_285667426.1">
    <property type="nucleotide sequence ID" value="NZ_BSTX01000008.1"/>
</dbReference>
<evidence type="ECO:0000313" key="7">
    <source>
        <dbReference type="Proteomes" id="UP001165079"/>
    </source>
</evidence>
<dbReference type="Pfam" id="PF00155">
    <property type="entry name" value="Aminotran_1_2"/>
    <property type="match status" value="1"/>
</dbReference>
<dbReference type="CDD" id="cd00609">
    <property type="entry name" value="AAT_like"/>
    <property type="match status" value="1"/>
</dbReference>
<dbReference type="GO" id="GO:0008483">
    <property type="term" value="F:transaminase activity"/>
    <property type="evidence" value="ECO:0007669"/>
    <property type="project" value="UniProtKB-KW"/>
</dbReference>
<dbReference type="PANTHER" id="PTHR42832:SF3">
    <property type="entry name" value="L-GLUTAMINE--4-(METHYLSULFANYL)-2-OXOBUTANOATE AMINOTRANSFERASE"/>
    <property type="match status" value="1"/>
</dbReference>
<evidence type="ECO:0000256" key="4">
    <source>
        <dbReference type="RuleBase" id="RU000481"/>
    </source>
</evidence>
<sequence length="359" mass="38045">MLSDRLPQFPWDRLAPYGERARRHPDGIVDLSMGTPVDPVPPLVRRALESASAEPGYPLTAGTPELREAIAAWLRLHCGVTGDFGVLPTIGSKELVGLLPMLLGLGESRTVVIPRLAYPTYDIGSRVSGSPVTMADHPGQVPAVDVGLIWVNSPGNPHGKVATAGELRAWVDFARSRNAVLAVDECYLTLGWDTEPVSVLSLLDGDNTGVLAVHSLSKRSNLAGYRAGFAGGDPAVIAALLEARKHTGLIVPTPVQAAMAAALGDEEHAAGQKAAYRARREILREALVARGMRVDHSEAGLYLWATAGRDCWDTVAEFADLGVLAAPGEFYGPGGREHVRVALTATDERIKAAAVRLAG</sequence>
<dbReference type="InterPro" id="IPR004838">
    <property type="entry name" value="NHTrfase_class1_PyrdxlP-BS"/>
</dbReference>
<comment type="cofactor">
    <cofactor evidence="1 4">
        <name>pyridoxal 5'-phosphate</name>
        <dbReference type="ChEBI" id="CHEBI:597326"/>
    </cofactor>
</comment>
<keyword evidence="7" id="KW-1185">Reference proteome</keyword>
<keyword evidence="3 4" id="KW-0808">Transferase</keyword>
<dbReference type="NCBIfam" id="TIGR03539">
    <property type="entry name" value="DapC_actino"/>
    <property type="match status" value="1"/>
</dbReference>
<evidence type="ECO:0000259" key="5">
    <source>
        <dbReference type="Pfam" id="PF00155"/>
    </source>
</evidence>
<evidence type="ECO:0000313" key="6">
    <source>
        <dbReference type="EMBL" id="GLZ81856.1"/>
    </source>
</evidence>
<dbReference type="SUPFAM" id="SSF53383">
    <property type="entry name" value="PLP-dependent transferases"/>
    <property type="match status" value="1"/>
</dbReference>
<dbReference type="InterPro" id="IPR019880">
    <property type="entry name" value="OxyQ"/>
</dbReference>
<gene>
    <name evidence="6" type="ORF">Afil01_66630</name>
</gene>
<proteinExistence type="inferred from homology"/>
<reference evidence="6" key="1">
    <citation type="submission" date="2023-03" db="EMBL/GenBank/DDBJ databases">
        <title>Actinorhabdospora filicis NBRC 111898.</title>
        <authorList>
            <person name="Ichikawa N."/>
            <person name="Sato H."/>
            <person name="Tonouchi N."/>
        </authorList>
    </citation>
    <scope>NUCLEOTIDE SEQUENCE</scope>
    <source>
        <strain evidence="6">NBRC 111898</strain>
    </source>
</reference>
<protein>
    <recommendedName>
        <fullName evidence="4">Aminotransferase</fullName>
        <ecNumber evidence="4">2.6.1.-</ecNumber>
    </recommendedName>
</protein>
<dbReference type="AlphaFoldDB" id="A0A9W6SSU7"/>
<comment type="similarity">
    <text evidence="4">Belongs to the class-I pyridoxal-phosphate-dependent aminotransferase family.</text>
</comment>
<organism evidence="6 7">
    <name type="scientific">Actinorhabdospora filicis</name>
    <dbReference type="NCBI Taxonomy" id="1785913"/>
    <lineage>
        <taxon>Bacteria</taxon>
        <taxon>Bacillati</taxon>
        <taxon>Actinomycetota</taxon>
        <taxon>Actinomycetes</taxon>
        <taxon>Micromonosporales</taxon>
        <taxon>Micromonosporaceae</taxon>
        <taxon>Actinorhabdospora</taxon>
    </lineage>
</organism>
<dbReference type="InterPro" id="IPR015422">
    <property type="entry name" value="PyrdxlP-dep_Trfase_small"/>
</dbReference>
<name>A0A9W6SSU7_9ACTN</name>
<accession>A0A9W6SSU7</accession>